<name>A0ABW1R2D3_9LACO</name>
<dbReference type="PANTHER" id="PTHR30055:SF234">
    <property type="entry name" value="HTH-TYPE TRANSCRIPTIONAL REGULATOR BETI"/>
    <property type="match status" value="1"/>
</dbReference>
<evidence type="ECO:0000313" key="7">
    <source>
        <dbReference type="Proteomes" id="UP001596253"/>
    </source>
</evidence>
<dbReference type="InterPro" id="IPR001647">
    <property type="entry name" value="HTH_TetR"/>
</dbReference>
<keyword evidence="7" id="KW-1185">Reference proteome</keyword>
<reference evidence="7" key="1">
    <citation type="journal article" date="2019" name="Int. J. Syst. Evol. Microbiol.">
        <title>The Global Catalogue of Microorganisms (GCM) 10K type strain sequencing project: providing services to taxonomists for standard genome sequencing and annotation.</title>
        <authorList>
            <consortium name="The Broad Institute Genomics Platform"/>
            <consortium name="The Broad Institute Genome Sequencing Center for Infectious Disease"/>
            <person name="Wu L."/>
            <person name="Ma J."/>
        </authorList>
    </citation>
    <scope>NUCLEOTIDE SEQUENCE [LARGE SCALE GENOMIC DNA]</scope>
    <source>
        <strain evidence="7">CCM 8932</strain>
    </source>
</reference>
<organism evidence="6 7">
    <name type="scientific">Lactiplantibacillus dongliensis</name>
    <dbReference type="NCBI Taxonomy" id="2559919"/>
    <lineage>
        <taxon>Bacteria</taxon>
        <taxon>Bacillati</taxon>
        <taxon>Bacillota</taxon>
        <taxon>Bacilli</taxon>
        <taxon>Lactobacillales</taxon>
        <taxon>Lactobacillaceae</taxon>
        <taxon>Lactiplantibacillus</taxon>
    </lineage>
</organism>
<keyword evidence="3" id="KW-0804">Transcription</keyword>
<dbReference type="Pfam" id="PF00440">
    <property type="entry name" value="TetR_N"/>
    <property type="match status" value="1"/>
</dbReference>
<dbReference type="PRINTS" id="PR00455">
    <property type="entry name" value="HTHTETR"/>
</dbReference>
<evidence type="ECO:0000313" key="6">
    <source>
        <dbReference type="EMBL" id="MFC6163071.1"/>
    </source>
</evidence>
<feature type="domain" description="HTH tetR-type" evidence="5">
    <location>
        <begin position="4"/>
        <end position="64"/>
    </location>
</feature>
<dbReference type="RefSeq" id="WP_137641218.1">
    <property type="nucleotide sequence ID" value="NZ_BJDK01000044.1"/>
</dbReference>
<comment type="caution">
    <text evidence="6">The sequence shown here is derived from an EMBL/GenBank/DDBJ whole genome shotgun (WGS) entry which is preliminary data.</text>
</comment>
<dbReference type="PANTHER" id="PTHR30055">
    <property type="entry name" value="HTH-TYPE TRANSCRIPTIONAL REGULATOR RUTR"/>
    <property type="match status" value="1"/>
</dbReference>
<evidence type="ECO:0000256" key="3">
    <source>
        <dbReference type="ARBA" id="ARBA00023163"/>
    </source>
</evidence>
<evidence type="ECO:0000256" key="4">
    <source>
        <dbReference type="PROSITE-ProRule" id="PRU00335"/>
    </source>
</evidence>
<gene>
    <name evidence="6" type="ORF">ACFP3T_00010</name>
</gene>
<dbReference type="PROSITE" id="PS50977">
    <property type="entry name" value="HTH_TETR_2"/>
    <property type="match status" value="1"/>
</dbReference>
<dbReference type="InterPro" id="IPR050109">
    <property type="entry name" value="HTH-type_TetR-like_transc_reg"/>
</dbReference>
<dbReference type="InterPro" id="IPR009057">
    <property type="entry name" value="Homeodomain-like_sf"/>
</dbReference>
<keyword evidence="1" id="KW-0805">Transcription regulation</keyword>
<evidence type="ECO:0000256" key="1">
    <source>
        <dbReference type="ARBA" id="ARBA00023015"/>
    </source>
</evidence>
<protein>
    <submittedName>
        <fullName evidence="6">TetR/AcrR family transcriptional regulator</fullName>
    </submittedName>
</protein>
<evidence type="ECO:0000256" key="2">
    <source>
        <dbReference type="ARBA" id="ARBA00023125"/>
    </source>
</evidence>
<accession>A0ABW1R2D3</accession>
<dbReference type="Gene3D" id="1.10.357.10">
    <property type="entry name" value="Tetracycline Repressor, domain 2"/>
    <property type="match status" value="1"/>
</dbReference>
<sequence>MQIQSKLEPVLTSAKALFIVPGFADTKMIDIAQAADIAVGTLYHLFRSKEDLLQAVFAVTLDPAALTNVTVLPITPQTTTALVQATQRRYQQAAAQLDQLMATNQQAGAFSRLTSYLFTTFDQFGAYFLILERNAQLNPQLVKLYKDYRQVLYQNVAHYLTVLVSQGVVIPQLQPYYDAHLIIDEIFWWSAHKRYDAFERQANNFDPVLMKKTVMTQLARSYSLPV</sequence>
<evidence type="ECO:0000259" key="5">
    <source>
        <dbReference type="PROSITE" id="PS50977"/>
    </source>
</evidence>
<dbReference type="SUPFAM" id="SSF46689">
    <property type="entry name" value="Homeodomain-like"/>
    <property type="match status" value="1"/>
</dbReference>
<dbReference type="Proteomes" id="UP001596253">
    <property type="component" value="Unassembled WGS sequence"/>
</dbReference>
<keyword evidence="2 4" id="KW-0238">DNA-binding</keyword>
<feature type="DNA-binding region" description="H-T-H motif" evidence="4">
    <location>
        <begin position="27"/>
        <end position="46"/>
    </location>
</feature>
<proteinExistence type="predicted"/>
<dbReference type="EMBL" id="JBHSSD010000001">
    <property type="protein sequence ID" value="MFC6163071.1"/>
    <property type="molecule type" value="Genomic_DNA"/>
</dbReference>